<protein>
    <submittedName>
        <fullName evidence="1">Uncharacterized protein</fullName>
    </submittedName>
</protein>
<dbReference type="EMBL" id="JAFMYW010000026">
    <property type="protein sequence ID" value="MBO0953236.1"/>
    <property type="molecule type" value="Genomic_DNA"/>
</dbReference>
<name>A0ABS3JV26_9BACT</name>
<sequence>MNRTNVVRSPLVSQGQLLSGSLSRLKQIQDYQNLAKVRLRERLHGSPTSATLYDMLMRDQLTLIKSNPHA</sequence>
<accession>A0ABS3JV26</accession>
<keyword evidence="2" id="KW-1185">Reference proteome</keyword>
<evidence type="ECO:0000313" key="1">
    <source>
        <dbReference type="EMBL" id="MBO0953236.1"/>
    </source>
</evidence>
<dbReference type="RefSeq" id="WP_207333188.1">
    <property type="nucleotide sequence ID" value="NZ_JAFMYW010000026.1"/>
</dbReference>
<evidence type="ECO:0000313" key="2">
    <source>
        <dbReference type="Proteomes" id="UP000664628"/>
    </source>
</evidence>
<organism evidence="1 2">
    <name type="scientific">Fibrella forsythiae</name>
    <dbReference type="NCBI Taxonomy" id="2817061"/>
    <lineage>
        <taxon>Bacteria</taxon>
        <taxon>Pseudomonadati</taxon>
        <taxon>Bacteroidota</taxon>
        <taxon>Cytophagia</taxon>
        <taxon>Cytophagales</taxon>
        <taxon>Spirosomataceae</taxon>
        <taxon>Fibrella</taxon>
    </lineage>
</organism>
<proteinExistence type="predicted"/>
<gene>
    <name evidence="1" type="ORF">J2I46_31990</name>
</gene>
<dbReference type="Proteomes" id="UP000664628">
    <property type="component" value="Unassembled WGS sequence"/>
</dbReference>
<reference evidence="1 2" key="1">
    <citation type="submission" date="2021-03" db="EMBL/GenBank/DDBJ databases">
        <title>Fibrella sp. HMF5405 genome sequencing and assembly.</title>
        <authorList>
            <person name="Kang H."/>
            <person name="Kim H."/>
            <person name="Bae S."/>
            <person name="Joh K."/>
        </authorList>
    </citation>
    <scope>NUCLEOTIDE SEQUENCE [LARGE SCALE GENOMIC DNA]</scope>
    <source>
        <strain evidence="1 2">HMF5405</strain>
    </source>
</reference>
<comment type="caution">
    <text evidence="1">The sequence shown here is derived from an EMBL/GenBank/DDBJ whole genome shotgun (WGS) entry which is preliminary data.</text>
</comment>